<dbReference type="PANTHER" id="PTHR30098:SF2">
    <property type="entry name" value="LEUCYL_PHENYLALANYL-TRNA--PROTEIN TRANSFERASE"/>
    <property type="match status" value="1"/>
</dbReference>
<dbReference type="InterPro" id="IPR042221">
    <property type="entry name" value="Leu/Phe-tRNA_Trfase_N"/>
</dbReference>
<evidence type="ECO:0000256" key="12">
    <source>
        <dbReference type="ARBA" id="ARBA00077136"/>
    </source>
</evidence>
<evidence type="ECO:0000256" key="1">
    <source>
        <dbReference type="ARBA" id="ARBA00004496"/>
    </source>
</evidence>
<dbReference type="FunFam" id="3.30.70.3550:FF:000001">
    <property type="entry name" value="Leucyl/phenylalanyl-tRNA--protein transferase"/>
    <property type="match status" value="1"/>
</dbReference>
<keyword evidence="17" id="KW-1185">Reference proteome</keyword>
<dbReference type="RefSeq" id="WP_090362861.1">
    <property type="nucleotide sequence ID" value="NZ_FNEM01000003.1"/>
</dbReference>
<dbReference type="SUPFAM" id="SSF55729">
    <property type="entry name" value="Acyl-CoA N-acyltransferases (Nat)"/>
    <property type="match status" value="1"/>
</dbReference>
<evidence type="ECO:0000313" key="17">
    <source>
        <dbReference type="Proteomes" id="UP000199527"/>
    </source>
</evidence>
<evidence type="ECO:0000256" key="14">
    <source>
        <dbReference type="ARBA" id="ARBA00083640"/>
    </source>
</evidence>
<comment type="similarity">
    <text evidence="9 15">Belongs to the L/F-transferase family.</text>
</comment>
<keyword evidence="2 15" id="KW-0963">Cytoplasm</keyword>
<dbReference type="Gene3D" id="3.30.70.3550">
    <property type="entry name" value="Leucyl/phenylalanyl-tRNA-protein transferase, N-terminal domain"/>
    <property type="match status" value="1"/>
</dbReference>
<evidence type="ECO:0000256" key="4">
    <source>
        <dbReference type="ARBA" id="ARBA00023315"/>
    </source>
</evidence>
<proteinExistence type="inferred from homology"/>
<reference evidence="17" key="1">
    <citation type="submission" date="2016-10" db="EMBL/GenBank/DDBJ databases">
        <authorList>
            <person name="Varghese N."/>
            <person name="Submissions S."/>
        </authorList>
    </citation>
    <scope>NUCLEOTIDE SEQUENCE [LARGE SCALE GENOMIC DNA]</scope>
    <source>
        <strain evidence="17">DSM 23317</strain>
    </source>
</reference>
<evidence type="ECO:0000256" key="8">
    <source>
        <dbReference type="ARBA" id="ARBA00054043"/>
    </source>
</evidence>
<keyword evidence="4 15" id="KW-0012">Acyltransferase</keyword>
<dbReference type="PANTHER" id="PTHR30098">
    <property type="entry name" value="LEUCYL/PHENYLALANYL-TRNA--PROTEIN TRANSFERASE"/>
    <property type="match status" value="1"/>
</dbReference>
<dbReference type="InterPro" id="IPR004616">
    <property type="entry name" value="Leu/Phe-tRNA_Trfase"/>
</dbReference>
<evidence type="ECO:0000256" key="9">
    <source>
        <dbReference type="ARBA" id="ARBA00061535"/>
    </source>
</evidence>
<dbReference type="GO" id="GO:0030163">
    <property type="term" value="P:protein catabolic process"/>
    <property type="evidence" value="ECO:0007669"/>
    <property type="project" value="UniProtKB-UniRule"/>
</dbReference>
<dbReference type="InterPro" id="IPR016181">
    <property type="entry name" value="Acyl_CoA_acyltransferase"/>
</dbReference>
<gene>
    <name evidence="15" type="primary">aat</name>
    <name evidence="16" type="ORF">SAMN04488540_10385</name>
</gene>
<evidence type="ECO:0000256" key="7">
    <source>
        <dbReference type="ARBA" id="ARBA00051538"/>
    </source>
</evidence>
<dbReference type="Proteomes" id="UP000199527">
    <property type="component" value="Unassembled WGS sequence"/>
</dbReference>
<evidence type="ECO:0000256" key="15">
    <source>
        <dbReference type="HAMAP-Rule" id="MF_00688"/>
    </source>
</evidence>
<dbReference type="AlphaFoldDB" id="A0A1G8NCT7"/>
<comment type="catalytic activity">
    <reaction evidence="7 15">
        <text>N-terminal L-lysyl-[protein] + L-leucyl-tRNA(Leu) = N-terminal L-leucyl-L-lysyl-[protein] + tRNA(Leu) + H(+)</text>
        <dbReference type="Rhea" id="RHEA:12340"/>
        <dbReference type="Rhea" id="RHEA-COMP:9613"/>
        <dbReference type="Rhea" id="RHEA-COMP:9622"/>
        <dbReference type="Rhea" id="RHEA-COMP:12670"/>
        <dbReference type="Rhea" id="RHEA-COMP:12671"/>
        <dbReference type="ChEBI" id="CHEBI:15378"/>
        <dbReference type="ChEBI" id="CHEBI:65249"/>
        <dbReference type="ChEBI" id="CHEBI:78442"/>
        <dbReference type="ChEBI" id="CHEBI:78494"/>
        <dbReference type="ChEBI" id="CHEBI:133043"/>
        <dbReference type="EC" id="2.3.2.6"/>
    </reaction>
</comment>
<evidence type="ECO:0000313" key="16">
    <source>
        <dbReference type="EMBL" id="SDI77877.1"/>
    </source>
</evidence>
<dbReference type="InterPro" id="IPR042203">
    <property type="entry name" value="Leu/Phe-tRNA_Trfase_C"/>
</dbReference>
<comment type="catalytic activity">
    <reaction evidence="6 15">
        <text>N-terminal L-arginyl-[protein] + L-leucyl-tRNA(Leu) = N-terminal L-leucyl-L-arginyl-[protein] + tRNA(Leu) + H(+)</text>
        <dbReference type="Rhea" id="RHEA:50416"/>
        <dbReference type="Rhea" id="RHEA-COMP:9613"/>
        <dbReference type="Rhea" id="RHEA-COMP:9622"/>
        <dbReference type="Rhea" id="RHEA-COMP:12672"/>
        <dbReference type="Rhea" id="RHEA-COMP:12673"/>
        <dbReference type="ChEBI" id="CHEBI:15378"/>
        <dbReference type="ChEBI" id="CHEBI:64719"/>
        <dbReference type="ChEBI" id="CHEBI:78442"/>
        <dbReference type="ChEBI" id="CHEBI:78494"/>
        <dbReference type="ChEBI" id="CHEBI:133044"/>
        <dbReference type="EC" id="2.3.2.6"/>
    </reaction>
</comment>
<comment type="function">
    <text evidence="8 15">Functions in the N-end rule pathway of protein degradation where it conjugates Leu, Phe and, less efficiently, Met from aminoacyl-tRNAs to the N-termini of proteins containing an N-terminal arginine or lysine.</text>
</comment>
<evidence type="ECO:0000256" key="3">
    <source>
        <dbReference type="ARBA" id="ARBA00022679"/>
    </source>
</evidence>
<dbReference type="HAMAP" id="MF_00688">
    <property type="entry name" value="Leu_Phe_trans"/>
    <property type="match status" value="1"/>
</dbReference>
<protein>
    <recommendedName>
        <fullName evidence="11 15">Leucyl/phenylalanyl-tRNA--protein transferase</fullName>
        <ecNumber evidence="10 15">2.3.2.6</ecNumber>
    </recommendedName>
    <alternativeName>
        <fullName evidence="12 15">L/F-transferase</fullName>
    </alternativeName>
    <alternativeName>
        <fullName evidence="13 15">Leucyltransferase</fullName>
    </alternativeName>
    <alternativeName>
        <fullName evidence="14 15">Phenyalanyltransferase</fullName>
    </alternativeName>
</protein>
<comment type="subcellular location">
    <subcellularLocation>
        <location evidence="1 15">Cytoplasm</location>
    </subcellularLocation>
</comment>
<accession>A0A1G8NCT7</accession>
<dbReference type="GO" id="GO:0005737">
    <property type="term" value="C:cytoplasm"/>
    <property type="evidence" value="ECO:0007669"/>
    <property type="project" value="UniProtKB-SubCell"/>
</dbReference>
<comment type="catalytic activity">
    <reaction evidence="5 15">
        <text>L-phenylalanyl-tRNA(Phe) + an N-terminal L-alpha-aminoacyl-[protein] = an N-terminal L-phenylalanyl-L-alpha-aminoacyl-[protein] + tRNA(Phe)</text>
        <dbReference type="Rhea" id="RHEA:43632"/>
        <dbReference type="Rhea" id="RHEA-COMP:9668"/>
        <dbReference type="Rhea" id="RHEA-COMP:9699"/>
        <dbReference type="Rhea" id="RHEA-COMP:10636"/>
        <dbReference type="Rhea" id="RHEA-COMP:10637"/>
        <dbReference type="ChEBI" id="CHEBI:78442"/>
        <dbReference type="ChEBI" id="CHEBI:78531"/>
        <dbReference type="ChEBI" id="CHEBI:78597"/>
        <dbReference type="ChEBI" id="CHEBI:83561"/>
        <dbReference type="EC" id="2.3.2.6"/>
    </reaction>
</comment>
<sequence>MVKVVRYLNTESHWFPTPQEALNDPNGLLAIGGDLSPKRLIQAYHSGIFPWFNPDEPILWWSPDPRAVFRVNDHHAGKSLRKSLRRAGWQITLNRDFAAVIDGCAAPRAKQDGTWISAAMRQSYLTLHRMGVAHSIEVWDGDQLVGGLYGLRVGGLFCGESMFHRQTDASKVAFWALNHHLHQCGIDWIDAQVPNAHLANLGARTLSRDRFLNLLARHRDQPVCASQWQTREIELDV</sequence>
<organism evidence="16 17">
    <name type="scientific">Ferrimonas sediminum</name>
    <dbReference type="NCBI Taxonomy" id="718193"/>
    <lineage>
        <taxon>Bacteria</taxon>
        <taxon>Pseudomonadati</taxon>
        <taxon>Pseudomonadota</taxon>
        <taxon>Gammaproteobacteria</taxon>
        <taxon>Alteromonadales</taxon>
        <taxon>Ferrimonadaceae</taxon>
        <taxon>Ferrimonas</taxon>
    </lineage>
</organism>
<keyword evidence="3 15" id="KW-0808">Transferase</keyword>
<dbReference type="Gene3D" id="3.40.630.70">
    <property type="entry name" value="Leucyl/phenylalanyl-tRNA-protein transferase, C-terminal domain"/>
    <property type="match status" value="1"/>
</dbReference>
<evidence type="ECO:0000256" key="10">
    <source>
        <dbReference type="ARBA" id="ARBA00066767"/>
    </source>
</evidence>
<dbReference type="NCBIfam" id="TIGR00667">
    <property type="entry name" value="aat"/>
    <property type="match status" value="1"/>
</dbReference>
<dbReference type="Pfam" id="PF03588">
    <property type="entry name" value="Leu_Phe_trans"/>
    <property type="match status" value="1"/>
</dbReference>
<evidence type="ECO:0000256" key="5">
    <source>
        <dbReference type="ARBA" id="ARBA00050607"/>
    </source>
</evidence>
<dbReference type="EMBL" id="FNEM01000003">
    <property type="protein sequence ID" value="SDI77877.1"/>
    <property type="molecule type" value="Genomic_DNA"/>
</dbReference>
<dbReference type="OrthoDB" id="9790282at2"/>
<dbReference type="GO" id="GO:0008914">
    <property type="term" value="F:leucyl-tRNA--protein transferase activity"/>
    <property type="evidence" value="ECO:0007669"/>
    <property type="project" value="UniProtKB-UniRule"/>
</dbReference>
<evidence type="ECO:0000256" key="6">
    <source>
        <dbReference type="ARBA" id="ARBA00050652"/>
    </source>
</evidence>
<dbReference type="EC" id="2.3.2.6" evidence="10 15"/>
<evidence type="ECO:0000256" key="13">
    <source>
        <dbReference type="ARBA" id="ARBA00077165"/>
    </source>
</evidence>
<evidence type="ECO:0000256" key="2">
    <source>
        <dbReference type="ARBA" id="ARBA00022490"/>
    </source>
</evidence>
<evidence type="ECO:0000256" key="11">
    <source>
        <dbReference type="ARBA" id="ARBA00074372"/>
    </source>
</evidence>
<name>A0A1G8NCT7_9GAMM</name>